<comment type="caution">
    <text evidence="2">The sequence shown here is derived from an EMBL/GenBank/DDBJ whole genome shotgun (WGS) entry which is preliminary data.</text>
</comment>
<keyword evidence="1" id="KW-0732">Signal</keyword>
<protein>
    <submittedName>
        <fullName evidence="2">Uncharacterized protein</fullName>
    </submittedName>
</protein>
<gene>
    <name evidence="2" type="ORF">BJ970_006939</name>
</gene>
<keyword evidence="3" id="KW-1185">Reference proteome</keyword>
<dbReference type="EMBL" id="JACHIW010000002">
    <property type="protein sequence ID" value="MBB5159340.1"/>
    <property type="molecule type" value="Genomic_DNA"/>
</dbReference>
<evidence type="ECO:0000256" key="1">
    <source>
        <dbReference type="SAM" id="SignalP"/>
    </source>
</evidence>
<dbReference type="AlphaFoldDB" id="A0A840QH85"/>
<sequence>MDRFSLRQLTRTTLVLVTTALAITTATAAASPAVEETVVATQSLNEAVGKLQRAAKPACQSNVSIRSWANNRYVSAELNWGGNGYGTLRARADRVDAWERFTICQNGLASTIRSEANGKYVSAELNWSGNGNGTLRARADRVDAWEQFSFGNCGQDCVSIRSTANGKYVSAELNWSGNGNGTFRARADRVDAWENFAWS</sequence>
<dbReference type="Proteomes" id="UP000584374">
    <property type="component" value="Unassembled WGS sequence"/>
</dbReference>
<evidence type="ECO:0000313" key="2">
    <source>
        <dbReference type="EMBL" id="MBB5159340.1"/>
    </source>
</evidence>
<name>A0A840QH85_9PSEU</name>
<dbReference type="InterPro" id="IPR008999">
    <property type="entry name" value="Actin-crosslinking"/>
</dbReference>
<proteinExistence type="predicted"/>
<accession>A0A840QH85</accession>
<dbReference type="CDD" id="cd00257">
    <property type="entry name" value="beta-trefoil_FSCN-like"/>
    <property type="match status" value="1"/>
</dbReference>
<dbReference type="SUPFAM" id="SSF50405">
    <property type="entry name" value="Actin-crosslinking proteins"/>
    <property type="match status" value="1"/>
</dbReference>
<organism evidence="2 3">
    <name type="scientific">Saccharopolyspora phatthalungensis</name>
    <dbReference type="NCBI Taxonomy" id="664693"/>
    <lineage>
        <taxon>Bacteria</taxon>
        <taxon>Bacillati</taxon>
        <taxon>Actinomycetota</taxon>
        <taxon>Actinomycetes</taxon>
        <taxon>Pseudonocardiales</taxon>
        <taxon>Pseudonocardiaceae</taxon>
        <taxon>Saccharopolyspora</taxon>
    </lineage>
</organism>
<feature type="chain" id="PRO_5032534637" evidence="1">
    <location>
        <begin position="29"/>
        <end position="199"/>
    </location>
</feature>
<feature type="signal peptide" evidence="1">
    <location>
        <begin position="1"/>
        <end position="28"/>
    </location>
</feature>
<reference evidence="2 3" key="1">
    <citation type="submission" date="2020-08" db="EMBL/GenBank/DDBJ databases">
        <title>Sequencing the genomes of 1000 actinobacteria strains.</title>
        <authorList>
            <person name="Klenk H.-P."/>
        </authorList>
    </citation>
    <scope>NUCLEOTIDE SEQUENCE [LARGE SCALE GENOMIC DNA]</scope>
    <source>
        <strain evidence="2 3">DSM 45584</strain>
    </source>
</reference>
<evidence type="ECO:0000313" key="3">
    <source>
        <dbReference type="Proteomes" id="UP000584374"/>
    </source>
</evidence>
<dbReference type="Gene3D" id="2.80.10.50">
    <property type="match status" value="2"/>
</dbReference>